<dbReference type="InterPro" id="IPR001387">
    <property type="entry name" value="Cro/C1-type_HTH"/>
</dbReference>
<evidence type="ECO:0000313" key="2">
    <source>
        <dbReference type="EMBL" id="KZM74442.1"/>
    </source>
</evidence>
<dbReference type="GO" id="GO:0003677">
    <property type="term" value="F:DNA binding"/>
    <property type="evidence" value="ECO:0007669"/>
    <property type="project" value="InterPro"/>
</dbReference>
<reference evidence="2 3" key="1">
    <citation type="submission" date="2016-04" db="EMBL/GenBank/DDBJ databases">
        <authorList>
            <person name="Evans L.H."/>
            <person name="Alamgir A."/>
            <person name="Owens N."/>
            <person name="Weber N.D."/>
            <person name="Virtaneva K."/>
            <person name="Barbian K."/>
            <person name="Babar A."/>
            <person name="Rosenke K."/>
        </authorList>
    </citation>
    <scope>NUCLEOTIDE SEQUENCE [LARGE SCALE GENOMIC DNA]</scope>
    <source>
        <strain evidence="2 3">IFM 0406</strain>
    </source>
</reference>
<organism evidence="2 3">
    <name type="scientific">Nocardia terpenica</name>
    <dbReference type="NCBI Taxonomy" id="455432"/>
    <lineage>
        <taxon>Bacteria</taxon>
        <taxon>Bacillati</taxon>
        <taxon>Actinomycetota</taxon>
        <taxon>Actinomycetes</taxon>
        <taxon>Mycobacteriales</taxon>
        <taxon>Nocardiaceae</taxon>
        <taxon>Nocardia</taxon>
    </lineage>
</organism>
<protein>
    <recommendedName>
        <fullName evidence="1">HTH cro/C1-type domain-containing protein</fullName>
    </recommendedName>
</protein>
<dbReference type="Proteomes" id="UP000076512">
    <property type="component" value="Unassembled WGS sequence"/>
</dbReference>
<dbReference type="Pfam" id="PF19054">
    <property type="entry name" value="DUF5753"/>
    <property type="match status" value="1"/>
</dbReference>
<dbReference type="EMBL" id="LWGR01000005">
    <property type="protein sequence ID" value="KZM74442.1"/>
    <property type="molecule type" value="Genomic_DNA"/>
</dbReference>
<dbReference type="InterPro" id="IPR043917">
    <property type="entry name" value="DUF5753"/>
</dbReference>
<accession>A0A164NJY2</accession>
<dbReference type="InterPro" id="IPR010982">
    <property type="entry name" value="Lambda_DNA-bd_dom_sf"/>
</dbReference>
<dbReference type="PROSITE" id="PS50943">
    <property type="entry name" value="HTH_CROC1"/>
    <property type="match status" value="1"/>
</dbReference>
<name>A0A164NJY2_9NOCA</name>
<sequence length="300" mass="33960">MTKDKDDDEADSTLPRRQLGRALEAARQGAGFSLERAVELMEMGKTSLGRIENGQNQKVPKRIVEGYGRLYGLDEDEIDELKDLAGQTASKSWYLGTRHLVKPGFTTYLGLESAADRLSIYQPFLVPGLLQTVGYARAVERPYFPSETPEDIERRVELRMKRAAIITRSRMPVKADFVIHESALHTIAGSRAIMAAQLRHLADRSTLPNVTIRILPFTAGFPSDRILVLPYTIVDFPPDSRAFRSEPPVVYTECTISATFFEEEDDVQLYRDIHETNRRATLEEQASRDLLRQVAGRYEQ</sequence>
<dbReference type="AlphaFoldDB" id="A0A164NJY2"/>
<feature type="domain" description="HTH cro/C1-type" evidence="1">
    <location>
        <begin position="23"/>
        <end position="78"/>
    </location>
</feature>
<dbReference type="Pfam" id="PF13560">
    <property type="entry name" value="HTH_31"/>
    <property type="match status" value="1"/>
</dbReference>
<evidence type="ECO:0000259" key="1">
    <source>
        <dbReference type="PROSITE" id="PS50943"/>
    </source>
</evidence>
<evidence type="ECO:0000313" key="3">
    <source>
        <dbReference type="Proteomes" id="UP000076512"/>
    </source>
</evidence>
<dbReference type="RefSeq" id="WP_067587908.1">
    <property type="nucleotide sequence ID" value="NZ_JABMCZ010000005.1"/>
</dbReference>
<keyword evidence="3" id="KW-1185">Reference proteome</keyword>
<dbReference type="Gene3D" id="1.10.260.40">
    <property type="entry name" value="lambda repressor-like DNA-binding domains"/>
    <property type="match status" value="1"/>
</dbReference>
<dbReference type="STRING" id="455432.AWN90_25555"/>
<proteinExistence type="predicted"/>
<dbReference type="OrthoDB" id="4285266at2"/>
<comment type="caution">
    <text evidence="2">The sequence shown here is derived from an EMBL/GenBank/DDBJ whole genome shotgun (WGS) entry which is preliminary data.</text>
</comment>
<gene>
    <name evidence="2" type="ORF">AWN90_25555</name>
</gene>